<evidence type="ECO:0000313" key="1">
    <source>
        <dbReference type="EMBL" id="SEE48132.1"/>
    </source>
</evidence>
<name>A0A1H5J6N7_9ACTN</name>
<organism evidence="1 2">
    <name type="scientific">Jiangella alba</name>
    <dbReference type="NCBI Taxonomy" id="561176"/>
    <lineage>
        <taxon>Bacteria</taxon>
        <taxon>Bacillati</taxon>
        <taxon>Actinomycetota</taxon>
        <taxon>Actinomycetes</taxon>
        <taxon>Jiangellales</taxon>
        <taxon>Jiangellaceae</taxon>
        <taxon>Jiangella</taxon>
    </lineage>
</organism>
<dbReference type="EMBL" id="FNUC01000003">
    <property type="protein sequence ID" value="SEE48132.1"/>
    <property type="molecule type" value="Genomic_DNA"/>
</dbReference>
<sequence length="164" mass="17533">MTRRGSRHEAPEVSSLLNPALIALVLHRGSTTHRDENGAGLPFVYAPIVSAVSLYPAARATLTMSVATQFTTWIDRNPDIQLLLQPRIAGVVPFVREGLLFALTTDVLRLDSGALIPGAHGPTKTIRGASSDMEAVQRTAAYMGRWLARTGNVSTVCAMLGVTP</sequence>
<reference evidence="2" key="1">
    <citation type="submission" date="2016-10" db="EMBL/GenBank/DDBJ databases">
        <authorList>
            <person name="Varghese N."/>
            <person name="Submissions S."/>
        </authorList>
    </citation>
    <scope>NUCLEOTIDE SEQUENCE [LARGE SCALE GENOMIC DNA]</scope>
    <source>
        <strain evidence="2">DSM 45237</strain>
    </source>
</reference>
<evidence type="ECO:0000313" key="2">
    <source>
        <dbReference type="Proteomes" id="UP000181980"/>
    </source>
</evidence>
<proteinExistence type="predicted"/>
<dbReference type="Pfam" id="PF20131">
    <property type="entry name" value="MC3"/>
    <property type="match status" value="1"/>
</dbReference>
<dbReference type="RefSeq" id="WP_245737711.1">
    <property type="nucleotide sequence ID" value="NZ_FNUC01000003.1"/>
</dbReference>
<dbReference type="InterPro" id="IPR045390">
    <property type="entry name" value="ABC-3C_MC3"/>
</dbReference>
<accession>A0A1H5J6N7</accession>
<gene>
    <name evidence="1" type="ORF">SAMN04488561_1461</name>
</gene>
<keyword evidence="2" id="KW-1185">Reference proteome</keyword>
<dbReference type="AlphaFoldDB" id="A0A1H5J6N7"/>
<protein>
    <submittedName>
        <fullName evidence="1">Uncharacterized protein</fullName>
    </submittedName>
</protein>
<dbReference type="STRING" id="561176.SAMN04488561_1461"/>
<dbReference type="Proteomes" id="UP000181980">
    <property type="component" value="Unassembled WGS sequence"/>
</dbReference>